<keyword evidence="3" id="KW-1185">Reference proteome</keyword>
<dbReference type="InterPro" id="IPR015915">
    <property type="entry name" value="Kelch-typ_b-propeller"/>
</dbReference>
<dbReference type="SUPFAM" id="SSF50965">
    <property type="entry name" value="Galactose oxidase, central domain"/>
    <property type="match status" value="1"/>
</dbReference>
<evidence type="ECO:0000256" key="1">
    <source>
        <dbReference type="SAM" id="MobiDB-lite"/>
    </source>
</evidence>
<proteinExistence type="predicted"/>
<accession>A0A3A8Q1Y2</accession>
<evidence type="ECO:0000313" key="2">
    <source>
        <dbReference type="EMBL" id="RKH62769.1"/>
    </source>
</evidence>
<dbReference type="RefSeq" id="WP_121771247.1">
    <property type="nucleotide sequence ID" value="NZ_RAWM01000107.1"/>
</dbReference>
<feature type="region of interest" description="Disordered" evidence="1">
    <location>
        <begin position="936"/>
        <end position="970"/>
    </location>
</feature>
<sequence length="1284" mass="134406">MSLPSQRLIQLLPGLYSARDSTIVDQPFLKLLAVLGMELDAFGRAVEQLWDDHFVERAEAQALPLLAELMGARLLTDDPRVQRGVVARAVAWRRRKGTLASLEEVLSVTSLWDAEVDESFRSLLETQDLNDLLPWRGRSAVLWDPIGLADPLTRRSPGIERPRDGVPERTPLIGVAPGETLDQALRRLGSADAGRVAASPRTLDLLGWACPDVALIRTARLTPVELEEVAPSTVQALPNGYRGFRVDPLDRDGPLVWLKPLERADLTGGLTARHEPAPPSLVTGRTAAMLLTPTSLAEDADAAERAGAITVSVDGIPLVGPEALPLLRGPLPTAPVGPAPTLRFADRGRPSPGDSWRLTLLAARENSDTVLLSTELVADALNTVTVAPEANQLLGGTTAALLVERLSGEPRLRDVDGSWRTLTVGLRQGPPRSNAVRVELAGAPWVARIEQHLADGSLRLARFDASADGAPWQVVELGGALPPDGPGMSLAIAGDSLLLVAPDGTGKLGVWSVTGLDTATPTGARLDTSSPRQPAARLAPSLCVRGGRLFVFGGDLGGAPTGDLWSLPVTGGPWRPHAVRNRQERKAATLLSTPQGLVLLGGEAVTGELAVPVMSCDPASASPVWRPLAPLPITANLPGVLVATTTSEGVEALVWADTTRPCRMTLKAGEGAWVAGPLESAGTNPPVPGEALYADGRVLVVEPAPLPASEVVFSLGGRGYLAFLPELALLPDELLRFNVANDGAVFIEPREGQPLPLDSRPGGAYHSRDASVAGGARRYSVPGRLRRHPFKLRQRSLGPWTALAPSIASGIVAVDPRLGRVVLQDDAPVGRVTVSTRIGRGASIGAGLLPPDRRPPAAWAEPDFPFIDPPDQPGDRANTGLPVTAWISPERAGGVLAASGQERPIVATVAQGIQSGAASVQVAGVLAQPGGSIVPGGSSSGAASAPATEGQARRGPLGVTTGVPPPPTAGGPGQPVVPNIGEGAPSISPPVLGIIGSPRLAPERLSQGLDAGLSLFAADTGAVPCIGADEHGLSLALYPGFGGSSATRVWLAGLWLTGRLDLVLARGQADLRWCNLGAPGQVGLWMPGGGHQDISARRSLPPADVELRLYGCMVGIIELPPWVHLIAAGCTFDAGDRDAVAIRAAGASVRLRHCTVLGAMEAGVLEASSCAFAGEVRTDRPDLGWLRYCLHARGGQPPVSHQSRVHTVSFQSNRQTDPGYLVLADNNGPDALHASERGGVPGAHGERSDHERELYERTDDSMPIGITPFHADRSQDDLMRMSRP</sequence>
<dbReference type="EMBL" id="RAWM01000107">
    <property type="protein sequence ID" value="RKH62769.1"/>
    <property type="molecule type" value="Genomic_DNA"/>
</dbReference>
<dbReference type="Proteomes" id="UP000282656">
    <property type="component" value="Unassembled WGS sequence"/>
</dbReference>
<feature type="region of interest" description="Disordered" evidence="1">
    <location>
        <begin position="1225"/>
        <end position="1284"/>
    </location>
</feature>
<protein>
    <submittedName>
        <fullName evidence="2">Uncharacterized protein</fullName>
    </submittedName>
</protein>
<dbReference type="InterPro" id="IPR011043">
    <property type="entry name" value="Gal_Oxase/kelch_b-propeller"/>
</dbReference>
<feature type="compositionally biased region" description="Basic and acidic residues" evidence="1">
    <location>
        <begin position="1270"/>
        <end position="1284"/>
    </location>
</feature>
<dbReference type="Pfam" id="PF09684">
    <property type="entry name" value="Tail_P2_I"/>
    <property type="match status" value="1"/>
</dbReference>
<feature type="compositionally biased region" description="Basic and acidic residues" evidence="1">
    <location>
        <begin position="1244"/>
        <end position="1260"/>
    </location>
</feature>
<dbReference type="Gene3D" id="2.120.10.80">
    <property type="entry name" value="Kelch-type beta propeller"/>
    <property type="match status" value="1"/>
</dbReference>
<comment type="caution">
    <text evidence="2">The sequence shown here is derived from an EMBL/GenBank/DDBJ whole genome shotgun (WGS) entry which is preliminary data.</text>
</comment>
<gene>
    <name evidence="2" type="ORF">D7X96_29115</name>
</gene>
<evidence type="ECO:0000313" key="3">
    <source>
        <dbReference type="Proteomes" id="UP000282656"/>
    </source>
</evidence>
<dbReference type="InterPro" id="IPR006521">
    <property type="entry name" value="Tail_protein_I"/>
</dbReference>
<reference evidence="3" key="1">
    <citation type="submission" date="2018-09" db="EMBL/GenBank/DDBJ databases">
        <authorList>
            <person name="Livingstone P.G."/>
            <person name="Whitworth D.E."/>
        </authorList>
    </citation>
    <scope>NUCLEOTIDE SEQUENCE [LARGE SCALE GENOMIC DNA]</scope>
    <source>
        <strain evidence="3">AB047A</strain>
    </source>
</reference>
<organism evidence="2 3">
    <name type="scientific">Corallococcus interemptor</name>
    <dbReference type="NCBI Taxonomy" id="2316720"/>
    <lineage>
        <taxon>Bacteria</taxon>
        <taxon>Pseudomonadati</taxon>
        <taxon>Myxococcota</taxon>
        <taxon>Myxococcia</taxon>
        <taxon>Myxococcales</taxon>
        <taxon>Cystobacterineae</taxon>
        <taxon>Myxococcaceae</taxon>
        <taxon>Corallococcus</taxon>
    </lineage>
</organism>
<dbReference type="OrthoDB" id="626916at2"/>
<name>A0A3A8Q1Y2_9BACT</name>
<feature type="compositionally biased region" description="Low complexity" evidence="1">
    <location>
        <begin position="936"/>
        <end position="947"/>
    </location>
</feature>